<dbReference type="RefSeq" id="WP_011641587.1">
    <property type="nucleotide sequence ID" value="NC_008346.1"/>
</dbReference>
<name>Q0AUV7_SYNWW</name>
<dbReference type="OrthoDB" id="32918at2"/>
<dbReference type="InterPro" id="IPR002716">
    <property type="entry name" value="PIN_dom"/>
</dbReference>
<dbReference type="SUPFAM" id="SSF88723">
    <property type="entry name" value="PIN domain-like"/>
    <property type="match status" value="1"/>
</dbReference>
<feature type="domain" description="PIN" evidence="1">
    <location>
        <begin position="6"/>
        <end position="122"/>
    </location>
</feature>
<keyword evidence="3" id="KW-1185">Reference proteome</keyword>
<proteinExistence type="predicted"/>
<dbReference type="Pfam" id="PF13470">
    <property type="entry name" value="PIN_3"/>
    <property type="match status" value="1"/>
</dbReference>
<dbReference type="HOGENOM" id="CLU_1683001_0_0_9"/>
<sequence>MKSKLKVVLDTNIFINGWLFAEDHDSCSRIMDMIDNRKIQLLFAQDTIGELVYLIKNFARHNIDDVNLRISLLQRVMELFYYSTSVNTMDTTTPLIADQYDSMFLKCAIEGKADFLVSDDFKSGMHELENVSFQVVGSDRFVEIV</sequence>
<gene>
    <name evidence="2" type="ordered locus">Swol_2206</name>
</gene>
<dbReference type="PANTHER" id="PTHR34610:SF4">
    <property type="entry name" value="SLL8027 PROTEIN"/>
    <property type="match status" value="1"/>
</dbReference>
<dbReference type="Proteomes" id="UP000001968">
    <property type="component" value="Chromosome"/>
</dbReference>
<organism evidence="2 3">
    <name type="scientific">Syntrophomonas wolfei subsp. wolfei (strain DSM 2245B / Goettingen)</name>
    <dbReference type="NCBI Taxonomy" id="335541"/>
    <lineage>
        <taxon>Bacteria</taxon>
        <taxon>Bacillati</taxon>
        <taxon>Bacillota</taxon>
        <taxon>Clostridia</taxon>
        <taxon>Eubacteriales</taxon>
        <taxon>Syntrophomonadaceae</taxon>
        <taxon>Syntrophomonas</taxon>
    </lineage>
</organism>
<dbReference type="KEGG" id="swo:Swol_2206"/>
<dbReference type="InterPro" id="IPR002850">
    <property type="entry name" value="PIN_toxin-like"/>
</dbReference>
<dbReference type="EMBL" id="CP000448">
    <property type="protein sequence ID" value="ABI69497.1"/>
    <property type="molecule type" value="Genomic_DNA"/>
</dbReference>
<evidence type="ECO:0000259" key="1">
    <source>
        <dbReference type="Pfam" id="PF13470"/>
    </source>
</evidence>
<dbReference type="NCBIfam" id="TIGR00305">
    <property type="entry name" value="putative toxin-antitoxin system toxin component, PIN family"/>
    <property type="match status" value="1"/>
</dbReference>
<dbReference type="eggNOG" id="COG1569">
    <property type="taxonomic scope" value="Bacteria"/>
</dbReference>
<accession>Q0AUV7</accession>
<dbReference type="AlphaFoldDB" id="Q0AUV7"/>
<evidence type="ECO:0000313" key="3">
    <source>
        <dbReference type="Proteomes" id="UP000001968"/>
    </source>
</evidence>
<dbReference type="InterPro" id="IPR029060">
    <property type="entry name" value="PIN-like_dom_sf"/>
</dbReference>
<evidence type="ECO:0000313" key="2">
    <source>
        <dbReference type="EMBL" id="ABI69497.1"/>
    </source>
</evidence>
<protein>
    <recommendedName>
        <fullName evidence="1">PIN domain-containing protein</fullName>
    </recommendedName>
</protein>
<reference evidence="3" key="1">
    <citation type="journal article" date="2010" name="Environ. Microbiol.">
        <title>The genome of Syntrophomonas wolfei: new insights into syntrophic metabolism and biohydrogen production.</title>
        <authorList>
            <person name="Sieber J.R."/>
            <person name="Sims D.R."/>
            <person name="Han C."/>
            <person name="Kim E."/>
            <person name="Lykidis A."/>
            <person name="Lapidus A.L."/>
            <person name="McDonnald E."/>
            <person name="Rohlin L."/>
            <person name="Culley D.E."/>
            <person name="Gunsalus R."/>
            <person name="McInerney M.J."/>
        </authorList>
    </citation>
    <scope>NUCLEOTIDE SEQUENCE [LARGE SCALE GENOMIC DNA]</scope>
    <source>
        <strain evidence="3">DSM 2245B / Goettingen</strain>
    </source>
</reference>
<dbReference type="PANTHER" id="PTHR34610">
    <property type="entry name" value="SSL7007 PROTEIN"/>
    <property type="match status" value="1"/>
</dbReference>